<evidence type="ECO:0000256" key="5">
    <source>
        <dbReference type="HAMAP-Rule" id="MF_00299"/>
    </source>
</evidence>
<dbReference type="PANTHER" id="PTHR12684">
    <property type="entry name" value="PUTATIVE PHOSPHOTRANSFERASE"/>
    <property type="match status" value="1"/>
</dbReference>
<dbReference type="InterPro" id="IPR042080">
    <property type="entry name" value="RNA_2'-PTrans_N"/>
</dbReference>
<dbReference type="Gene3D" id="1.10.10.970">
    <property type="entry name" value="RNA 2'-phosphotransferase, Tpt1/KptA family, N-terminal domain"/>
    <property type="match status" value="1"/>
</dbReference>
<keyword evidence="3 5" id="KW-0520">NAD</keyword>
<dbReference type="PANTHER" id="PTHR12684:SF2">
    <property type="entry name" value="TRNA 2'-PHOSPHOTRANSFERASE 1"/>
    <property type="match status" value="1"/>
</dbReference>
<reference evidence="6 7" key="1">
    <citation type="journal article" date="2020" name="Microbiome">
        <title>Single-cell genomics of uncultured bacteria reveals dietary fiber responders in the mouse gut microbiota.</title>
        <authorList>
            <person name="Chijiiwa R."/>
            <person name="Hosokawa M."/>
            <person name="Kogawa M."/>
            <person name="Nishikawa Y."/>
            <person name="Ide K."/>
            <person name="Sakanashi C."/>
            <person name="Takahashi K."/>
            <person name="Takeyama H."/>
        </authorList>
    </citation>
    <scope>NUCLEOTIDE SEQUENCE [LARGE SCALE GENOMIC DNA]</scope>
    <source>
        <strain evidence="6">IMSAGC_017</strain>
    </source>
</reference>
<dbReference type="Gene3D" id="3.20.170.30">
    <property type="match status" value="1"/>
</dbReference>
<dbReference type="EMBL" id="BLMI01000064">
    <property type="protein sequence ID" value="GFI40588.1"/>
    <property type="molecule type" value="Genomic_DNA"/>
</dbReference>
<dbReference type="HAMAP" id="MF_00299">
    <property type="entry name" value="KptA"/>
    <property type="match status" value="1"/>
</dbReference>
<dbReference type="GO" id="GO:0000215">
    <property type="term" value="F:tRNA 2'-phosphotransferase activity"/>
    <property type="evidence" value="ECO:0007669"/>
    <property type="project" value="TreeGrafter"/>
</dbReference>
<dbReference type="RefSeq" id="WP_172472071.1">
    <property type="nucleotide sequence ID" value="NZ_BLMI01000064.1"/>
</dbReference>
<dbReference type="EC" id="2.7.1.-" evidence="5"/>
<sequence>MSDLVKLGKYLSLILRHKPEVIDIKLDQHGWANVDELLIGINRQGRFINRELLNEIVKTNNKKRYQYNNDFTKIRASQGHSINVDVNLQEKIPPDILYHGTALRYLDEIKLFGIRKMNRLYVHLSKDKETAINVGKRHGKVIVLEIYTKKMLKDDYKFYYSNNGVWLCDDIDFKYVKRIFDDKK</sequence>
<comment type="function">
    <text evidence="4 5">Removes the 2'-phosphate from RNA via an intermediate in which the phosphate is ADP-ribosylated by NAD followed by a presumed transesterification to release the RNA and generate ADP-ribose 1''-2''-cyclic phosphate (APPR&gt;P). May function as an ADP-ribosylase.</text>
</comment>
<evidence type="ECO:0000256" key="1">
    <source>
        <dbReference type="ARBA" id="ARBA00009836"/>
    </source>
</evidence>
<accession>A0A829ZB01</accession>
<keyword evidence="2 5" id="KW-0808">Transferase</keyword>
<evidence type="ECO:0000256" key="3">
    <source>
        <dbReference type="ARBA" id="ARBA00023027"/>
    </source>
</evidence>
<evidence type="ECO:0000313" key="6">
    <source>
        <dbReference type="EMBL" id="GFI40588.1"/>
    </source>
</evidence>
<dbReference type="Pfam" id="PF01885">
    <property type="entry name" value="PTS_2-RNA"/>
    <property type="match status" value="1"/>
</dbReference>
<protein>
    <recommendedName>
        <fullName evidence="5">Probable RNA 2'-phosphotransferase</fullName>
        <ecNumber evidence="5">2.7.1.-</ecNumber>
    </recommendedName>
</protein>
<comment type="similarity">
    <text evidence="1 5">Belongs to the KptA/TPT1 family.</text>
</comment>
<evidence type="ECO:0000256" key="2">
    <source>
        <dbReference type="ARBA" id="ARBA00022679"/>
    </source>
</evidence>
<dbReference type="InterPro" id="IPR002745">
    <property type="entry name" value="Ptrans_KptA/Tpt1"/>
</dbReference>
<evidence type="ECO:0000256" key="4">
    <source>
        <dbReference type="ARBA" id="ARBA00025212"/>
    </source>
</evidence>
<comment type="caution">
    <text evidence="6">The sequence shown here is derived from an EMBL/GenBank/DDBJ whole genome shotgun (WGS) entry which is preliminary data.</text>
</comment>
<evidence type="ECO:0000313" key="7">
    <source>
        <dbReference type="Proteomes" id="UP000490821"/>
    </source>
</evidence>
<dbReference type="GO" id="GO:0003950">
    <property type="term" value="F:NAD+ poly-ADP-ribosyltransferase activity"/>
    <property type="evidence" value="ECO:0007669"/>
    <property type="project" value="InterPro"/>
</dbReference>
<dbReference type="SUPFAM" id="SSF56399">
    <property type="entry name" value="ADP-ribosylation"/>
    <property type="match status" value="1"/>
</dbReference>
<proteinExistence type="inferred from homology"/>
<dbReference type="GO" id="GO:0006388">
    <property type="term" value="P:tRNA splicing, via endonucleolytic cleavage and ligation"/>
    <property type="evidence" value="ECO:0007669"/>
    <property type="project" value="UniProtKB-UniRule"/>
</dbReference>
<name>A0A829ZB01_9FIRM</name>
<dbReference type="InterPro" id="IPR022928">
    <property type="entry name" value="RNA_2'-PTrans_KptA"/>
</dbReference>
<dbReference type="AlphaFoldDB" id="A0A829ZB01"/>
<dbReference type="Proteomes" id="UP000490821">
    <property type="component" value="Unassembled WGS sequence"/>
</dbReference>
<gene>
    <name evidence="5 6" type="primary">kptA</name>
    <name evidence="6" type="ORF">IMSAGC017_00623</name>
</gene>
<organism evidence="6 7">
    <name type="scientific">Thomasclavelia cocleata</name>
    <dbReference type="NCBI Taxonomy" id="69824"/>
    <lineage>
        <taxon>Bacteria</taxon>
        <taxon>Bacillati</taxon>
        <taxon>Bacillota</taxon>
        <taxon>Erysipelotrichia</taxon>
        <taxon>Erysipelotrichales</taxon>
        <taxon>Coprobacillaceae</taxon>
        <taxon>Thomasclavelia</taxon>
    </lineage>
</organism>
<dbReference type="InterPro" id="IPR042081">
    <property type="entry name" value="RNA_2'-PTrans_C"/>
</dbReference>